<dbReference type="SUPFAM" id="SSF47986">
    <property type="entry name" value="DEATH domain"/>
    <property type="match status" value="1"/>
</dbReference>
<dbReference type="EMBL" id="MU551646">
    <property type="protein sequence ID" value="KAI5620587.1"/>
    <property type="molecule type" value="Genomic_DNA"/>
</dbReference>
<dbReference type="GO" id="GO:0042981">
    <property type="term" value="P:regulation of apoptotic process"/>
    <property type="evidence" value="ECO:0007669"/>
    <property type="project" value="InterPro"/>
</dbReference>
<feature type="domain" description="CARD" evidence="2">
    <location>
        <begin position="65"/>
        <end position="157"/>
    </location>
</feature>
<accession>A0AAD5AS61</accession>
<evidence type="ECO:0000259" key="2">
    <source>
        <dbReference type="PROSITE" id="PS50209"/>
    </source>
</evidence>
<dbReference type="Proteomes" id="UP001205998">
    <property type="component" value="Unassembled WGS sequence"/>
</dbReference>
<reference evidence="3" key="1">
    <citation type="submission" date="2018-07" db="EMBL/GenBank/DDBJ databases">
        <title>Comparative genomics of catfishes provides insights into carnivory and benthic adaptation.</title>
        <authorList>
            <person name="Zhang Y."/>
            <person name="Wang D."/>
            <person name="Peng Z."/>
            <person name="Zheng S."/>
            <person name="Shao F."/>
            <person name="Tao W."/>
        </authorList>
    </citation>
    <scope>NUCLEOTIDE SEQUENCE</scope>
    <source>
        <strain evidence="3">Chongqing</strain>
    </source>
</reference>
<dbReference type="Gene3D" id="1.10.533.10">
    <property type="entry name" value="Death Domain, Fas"/>
    <property type="match status" value="1"/>
</dbReference>
<dbReference type="AlphaFoldDB" id="A0AAD5AS61"/>
<dbReference type="CDD" id="cd01671">
    <property type="entry name" value="CARD"/>
    <property type="match status" value="1"/>
</dbReference>
<gene>
    <name evidence="3" type="ORF">C0J50_20054</name>
</gene>
<feature type="compositionally biased region" description="Acidic residues" evidence="1">
    <location>
        <begin position="268"/>
        <end position="277"/>
    </location>
</feature>
<proteinExistence type="predicted"/>
<feature type="compositionally biased region" description="Polar residues" evidence="1">
    <location>
        <begin position="228"/>
        <end position="240"/>
    </location>
</feature>
<feature type="region of interest" description="Disordered" evidence="1">
    <location>
        <begin position="256"/>
        <end position="277"/>
    </location>
</feature>
<organism evidence="3 4">
    <name type="scientific">Silurus asotus</name>
    <name type="common">Amur catfish</name>
    <name type="synonym">Parasilurus asotus</name>
    <dbReference type="NCBI Taxonomy" id="30991"/>
    <lineage>
        <taxon>Eukaryota</taxon>
        <taxon>Metazoa</taxon>
        <taxon>Chordata</taxon>
        <taxon>Craniata</taxon>
        <taxon>Vertebrata</taxon>
        <taxon>Euteleostomi</taxon>
        <taxon>Actinopterygii</taxon>
        <taxon>Neopterygii</taxon>
        <taxon>Teleostei</taxon>
        <taxon>Ostariophysi</taxon>
        <taxon>Siluriformes</taxon>
        <taxon>Siluridae</taxon>
        <taxon>Silurus</taxon>
    </lineage>
</organism>
<protein>
    <recommendedName>
        <fullName evidence="2">CARD domain-containing protein</fullName>
    </recommendedName>
</protein>
<keyword evidence="4" id="KW-1185">Reference proteome</keyword>
<dbReference type="PROSITE" id="PS50209">
    <property type="entry name" value="CARD"/>
    <property type="match status" value="1"/>
</dbReference>
<feature type="region of interest" description="Disordered" evidence="1">
    <location>
        <begin position="218"/>
        <end position="240"/>
    </location>
</feature>
<sequence length="277" mass="30706">MRDELMLGNSAQGNYSRACAVVYTCRGRSIGFMLEFEFEANAEKQKVSPGSFCLMNIITSDSSMMVISPEKVLRRELSNLSKRMTSCMVQQISDCLCRSHALTDYEVQVIRAGATDTKQAVCLLQTLLLKGRTPCLQFFQCLNACSPSLFNTITRGSVEVNDEAHQHVEKSTFSEAPETGPSCVININNSSLRNCIIGSNNSLCCLLTQTDVIHDAVEPPQESHRRSPNPTEAPNVQVESSNVEYVIIGDNNYMNIESSLDSEHQEETESVSEDLEE</sequence>
<name>A0AAD5AS61_SILAS</name>
<comment type="caution">
    <text evidence="3">The sequence shown here is derived from an EMBL/GenBank/DDBJ whole genome shotgun (WGS) entry which is preliminary data.</text>
</comment>
<dbReference type="Pfam" id="PF00619">
    <property type="entry name" value="CARD"/>
    <property type="match status" value="1"/>
</dbReference>
<evidence type="ECO:0000313" key="4">
    <source>
        <dbReference type="Proteomes" id="UP001205998"/>
    </source>
</evidence>
<evidence type="ECO:0000256" key="1">
    <source>
        <dbReference type="SAM" id="MobiDB-lite"/>
    </source>
</evidence>
<evidence type="ECO:0000313" key="3">
    <source>
        <dbReference type="EMBL" id="KAI5620587.1"/>
    </source>
</evidence>
<dbReference type="InterPro" id="IPR001315">
    <property type="entry name" value="CARD"/>
</dbReference>
<dbReference type="InterPro" id="IPR011029">
    <property type="entry name" value="DEATH-like_dom_sf"/>
</dbReference>